<feature type="compositionally biased region" description="Polar residues" evidence="12">
    <location>
        <begin position="1"/>
        <end position="10"/>
    </location>
</feature>
<comment type="subcellular location">
    <subcellularLocation>
        <location evidence="1">Mitochondrion inner membrane</location>
        <topology evidence="1">Multi-pass membrane protein</topology>
    </subcellularLocation>
</comment>
<keyword evidence="9 10" id="KW-0472">Membrane</keyword>
<dbReference type="InterPro" id="IPR023395">
    <property type="entry name" value="MCP_dom_sf"/>
</dbReference>
<evidence type="ECO:0000256" key="5">
    <source>
        <dbReference type="ARBA" id="ARBA00022737"/>
    </source>
</evidence>
<evidence type="ECO:0000256" key="9">
    <source>
        <dbReference type="ARBA" id="ARBA00023136"/>
    </source>
</evidence>
<keyword evidence="5" id="KW-0677">Repeat</keyword>
<keyword evidence="8" id="KW-0496">Mitochondrion</keyword>
<evidence type="ECO:0000256" key="7">
    <source>
        <dbReference type="ARBA" id="ARBA00022989"/>
    </source>
</evidence>
<dbReference type="AlphaFoldDB" id="A0A8H7UH67"/>
<dbReference type="Gene3D" id="1.50.40.10">
    <property type="entry name" value="Mitochondrial carrier domain"/>
    <property type="match status" value="1"/>
</dbReference>
<dbReference type="PRINTS" id="PR00928">
    <property type="entry name" value="GRAVESDC"/>
</dbReference>
<dbReference type="PRINTS" id="PR00926">
    <property type="entry name" value="MITOCARRIER"/>
</dbReference>
<dbReference type="Proteomes" id="UP000612746">
    <property type="component" value="Unassembled WGS sequence"/>
</dbReference>
<feature type="repeat" description="Solcar" evidence="10">
    <location>
        <begin position="132"/>
        <end position="230"/>
    </location>
</feature>
<dbReference type="Pfam" id="PF00153">
    <property type="entry name" value="Mito_carr"/>
    <property type="match status" value="3"/>
</dbReference>
<dbReference type="InterPro" id="IPR002167">
    <property type="entry name" value="GDC-like"/>
</dbReference>
<feature type="region of interest" description="Disordered" evidence="12">
    <location>
        <begin position="1"/>
        <end position="22"/>
    </location>
</feature>
<proteinExistence type="inferred from homology"/>
<evidence type="ECO:0000256" key="4">
    <source>
        <dbReference type="ARBA" id="ARBA00022692"/>
    </source>
</evidence>
<feature type="repeat" description="Solcar" evidence="10">
    <location>
        <begin position="271"/>
        <end position="355"/>
    </location>
</feature>
<keyword evidence="15" id="KW-1185">Reference proteome</keyword>
<evidence type="ECO:0000256" key="12">
    <source>
        <dbReference type="SAM" id="MobiDB-lite"/>
    </source>
</evidence>
<protein>
    <recommendedName>
        <fullName evidence="16">Mitochondrial carrier protein</fullName>
    </recommendedName>
</protein>
<keyword evidence="7 13" id="KW-1133">Transmembrane helix</keyword>
<gene>
    <name evidence="14" type="ORF">INT44_002439</name>
</gene>
<evidence type="ECO:0000256" key="6">
    <source>
        <dbReference type="ARBA" id="ARBA00022792"/>
    </source>
</evidence>
<dbReference type="GO" id="GO:0005743">
    <property type="term" value="C:mitochondrial inner membrane"/>
    <property type="evidence" value="ECO:0007669"/>
    <property type="project" value="UniProtKB-SubCell"/>
</dbReference>
<accession>A0A8H7UH67</accession>
<dbReference type="InterPro" id="IPR018108">
    <property type="entry name" value="MCP_transmembrane"/>
</dbReference>
<evidence type="ECO:0000256" key="10">
    <source>
        <dbReference type="PROSITE-ProRule" id="PRU00282"/>
    </source>
</evidence>
<evidence type="ECO:0000256" key="8">
    <source>
        <dbReference type="ARBA" id="ARBA00023128"/>
    </source>
</evidence>
<dbReference type="PROSITE" id="PS50920">
    <property type="entry name" value="SOLCAR"/>
    <property type="match status" value="3"/>
</dbReference>
<evidence type="ECO:0000256" key="13">
    <source>
        <dbReference type="SAM" id="Phobius"/>
    </source>
</evidence>
<comment type="similarity">
    <text evidence="2 11">Belongs to the mitochondrial carrier (TC 2.A.29) family.</text>
</comment>
<dbReference type="GO" id="GO:0055085">
    <property type="term" value="P:transmembrane transport"/>
    <property type="evidence" value="ECO:0007669"/>
    <property type="project" value="InterPro"/>
</dbReference>
<name>A0A8H7UH67_9FUNG</name>
<evidence type="ECO:0000313" key="15">
    <source>
        <dbReference type="Proteomes" id="UP000612746"/>
    </source>
</evidence>
<evidence type="ECO:0000256" key="2">
    <source>
        <dbReference type="ARBA" id="ARBA00006375"/>
    </source>
</evidence>
<feature type="repeat" description="Solcar" evidence="10">
    <location>
        <begin position="33"/>
        <end position="124"/>
    </location>
</feature>
<evidence type="ECO:0000256" key="3">
    <source>
        <dbReference type="ARBA" id="ARBA00022448"/>
    </source>
</evidence>
<comment type="caution">
    <text evidence="14">The sequence shown here is derived from an EMBL/GenBank/DDBJ whole genome shotgun (WGS) entry which is preliminary data.</text>
</comment>
<evidence type="ECO:0008006" key="16">
    <source>
        <dbReference type="Google" id="ProtNLM"/>
    </source>
</evidence>
<feature type="transmembrane region" description="Helical" evidence="13">
    <location>
        <begin position="327"/>
        <end position="349"/>
    </location>
</feature>
<dbReference type="PANTHER" id="PTHR24089">
    <property type="entry name" value="SOLUTE CARRIER FAMILY 25"/>
    <property type="match status" value="1"/>
</dbReference>
<evidence type="ECO:0000256" key="1">
    <source>
        <dbReference type="ARBA" id="ARBA00004448"/>
    </source>
</evidence>
<sequence length="359" mass="40119">MAQLSPNVSVRQDAPRLTGDQPVVEKRNTKNFDYVLRSGLAGGIAGCMAKTAIAPLDRVKILFQTRNPIFEKYAGTWTGVFRAGGVIVKQSGLSGLFQGHSVTLLRIFPYAAIKFVAYEQFKTLLMPTRAQESGMRQFMAGSMAGVTSVMFTYPLELVRVRLAYEVHDTGKEKPSVRLTCQQIYNERAALQSKGIHWRIFNFYRGFLPTLVGMVPYAGVSFLTHSAMTNYCRYNPLVTKYTLKSFDFDPSSSNLTHDQQKRRDKPVLKAWAELLCGGVAGVVAQSCSYPLEVIRRRMQVGGLMNPNAFVGFWDTAHDIYRVKGFKGFYVGLSIGFLKVTPMAAVSFAVYDRMKVYLGID</sequence>
<dbReference type="InterPro" id="IPR002067">
    <property type="entry name" value="MCP"/>
</dbReference>
<evidence type="ECO:0000256" key="11">
    <source>
        <dbReference type="RuleBase" id="RU000488"/>
    </source>
</evidence>
<dbReference type="OrthoDB" id="270584at2759"/>
<dbReference type="SUPFAM" id="SSF103506">
    <property type="entry name" value="Mitochondrial carrier"/>
    <property type="match status" value="1"/>
</dbReference>
<keyword evidence="6" id="KW-0999">Mitochondrion inner membrane</keyword>
<reference evidence="14" key="1">
    <citation type="submission" date="2020-12" db="EMBL/GenBank/DDBJ databases">
        <title>Metabolic potential, ecology and presence of endohyphal bacteria is reflected in genomic diversity of Mucoromycotina.</title>
        <authorList>
            <person name="Muszewska A."/>
            <person name="Okrasinska A."/>
            <person name="Steczkiewicz K."/>
            <person name="Drgas O."/>
            <person name="Orlowska M."/>
            <person name="Perlinska-Lenart U."/>
            <person name="Aleksandrzak-Piekarczyk T."/>
            <person name="Szatraj K."/>
            <person name="Zielenkiewicz U."/>
            <person name="Pilsyk S."/>
            <person name="Malc E."/>
            <person name="Mieczkowski P."/>
            <person name="Kruszewska J.S."/>
            <person name="Biernat P."/>
            <person name="Pawlowska J."/>
        </authorList>
    </citation>
    <scope>NUCLEOTIDE SEQUENCE</scope>
    <source>
        <strain evidence="14">WA0000051536</strain>
    </source>
</reference>
<keyword evidence="4 10" id="KW-0812">Transmembrane</keyword>
<organism evidence="14 15">
    <name type="scientific">Umbelopsis vinacea</name>
    <dbReference type="NCBI Taxonomy" id="44442"/>
    <lineage>
        <taxon>Eukaryota</taxon>
        <taxon>Fungi</taxon>
        <taxon>Fungi incertae sedis</taxon>
        <taxon>Mucoromycota</taxon>
        <taxon>Mucoromycotina</taxon>
        <taxon>Umbelopsidomycetes</taxon>
        <taxon>Umbelopsidales</taxon>
        <taxon>Umbelopsidaceae</taxon>
        <taxon>Umbelopsis</taxon>
    </lineage>
</organism>
<dbReference type="EMBL" id="JAEPRA010000005">
    <property type="protein sequence ID" value="KAG2185646.1"/>
    <property type="molecule type" value="Genomic_DNA"/>
</dbReference>
<evidence type="ECO:0000313" key="14">
    <source>
        <dbReference type="EMBL" id="KAG2185646.1"/>
    </source>
</evidence>
<keyword evidence="3 11" id="KW-0813">Transport</keyword>